<reference evidence="15" key="1">
    <citation type="submission" date="2022-05" db="EMBL/GenBank/DDBJ databases">
        <authorList>
            <person name="Okamura Y."/>
        </authorList>
    </citation>
    <scope>NUCLEOTIDE SEQUENCE</scope>
</reference>
<dbReference type="PANTHER" id="PTHR24393:SF15">
    <property type="entry name" value="IP01243P-RELATED"/>
    <property type="match status" value="1"/>
</dbReference>
<dbReference type="EMBL" id="CALOZG010000085">
    <property type="protein sequence ID" value="CAH4037835.1"/>
    <property type="molecule type" value="Genomic_DNA"/>
</dbReference>
<dbReference type="GO" id="GO:0001228">
    <property type="term" value="F:DNA-binding transcription activator activity, RNA polymerase II-specific"/>
    <property type="evidence" value="ECO:0007669"/>
    <property type="project" value="TreeGrafter"/>
</dbReference>
<accession>A0A9P0XKM6</accession>
<dbReference type="SUPFAM" id="SSF57716">
    <property type="entry name" value="Glucocorticoid receptor-like (DNA-binding domain)"/>
    <property type="match status" value="1"/>
</dbReference>
<feature type="domain" description="C2H2-type" evidence="13">
    <location>
        <begin position="251"/>
        <end position="278"/>
    </location>
</feature>
<evidence type="ECO:0000256" key="10">
    <source>
        <dbReference type="ARBA" id="ARBA00023242"/>
    </source>
</evidence>
<dbReference type="GO" id="GO:0005634">
    <property type="term" value="C:nucleus"/>
    <property type="evidence" value="ECO:0007669"/>
    <property type="project" value="UniProtKB-SubCell"/>
</dbReference>
<evidence type="ECO:0000259" key="14">
    <source>
        <dbReference type="PROSITE" id="PS51915"/>
    </source>
</evidence>
<dbReference type="InterPro" id="IPR036236">
    <property type="entry name" value="Znf_C2H2_sf"/>
</dbReference>
<feature type="domain" description="C2H2-type" evidence="13">
    <location>
        <begin position="310"/>
        <end position="337"/>
    </location>
</feature>
<dbReference type="FunFam" id="3.30.160.60:FF:000478">
    <property type="entry name" value="Zinc finger protein 133"/>
    <property type="match status" value="1"/>
</dbReference>
<evidence type="ECO:0000313" key="16">
    <source>
        <dbReference type="Proteomes" id="UP001152562"/>
    </source>
</evidence>
<evidence type="ECO:0000256" key="12">
    <source>
        <dbReference type="PROSITE-ProRule" id="PRU01263"/>
    </source>
</evidence>
<keyword evidence="9" id="KW-0804">Transcription</keyword>
<feature type="binding site" evidence="12">
    <location>
        <position position="26"/>
    </location>
    <ligand>
        <name>Zn(2+)</name>
        <dbReference type="ChEBI" id="CHEBI:29105"/>
    </ligand>
</feature>
<proteinExistence type="inferred from homology"/>
<feature type="binding site" evidence="12">
    <location>
        <position position="74"/>
    </location>
    <ligand>
        <name>Zn(2+)</name>
        <dbReference type="ChEBI" id="CHEBI:29105"/>
    </ligand>
</feature>
<dbReference type="SUPFAM" id="SSF57667">
    <property type="entry name" value="beta-beta-alpha zinc fingers"/>
    <property type="match status" value="6"/>
</dbReference>
<dbReference type="Pfam" id="PF13912">
    <property type="entry name" value="zf-C2H2_6"/>
    <property type="match status" value="1"/>
</dbReference>
<name>A0A9P0XKM6_PIEBR</name>
<dbReference type="InterPro" id="IPR013087">
    <property type="entry name" value="Znf_C2H2_type"/>
</dbReference>
<dbReference type="GO" id="GO:0000978">
    <property type="term" value="F:RNA polymerase II cis-regulatory region sequence-specific DNA binding"/>
    <property type="evidence" value="ECO:0007669"/>
    <property type="project" value="TreeGrafter"/>
</dbReference>
<comment type="subcellular location">
    <subcellularLocation>
        <location evidence="1">Nucleus</location>
    </subcellularLocation>
</comment>
<dbReference type="PROSITE" id="PS51915">
    <property type="entry name" value="ZAD"/>
    <property type="match status" value="1"/>
</dbReference>
<feature type="domain" description="C2H2-type" evidence="13">
    <location>
        <begin position="422"/>
        <end position="449"/>
    </location>
</feature>
<feature type="domain" description="C2H2-type" evidence="13">
    <location>
        <begin position="505"/>
        <end position="532"/>
    </location>
</feature>
<dbReference type="Gene3D" id="3.30.160.60">
    <property type="entry name" value="Classic Zinc Finger"/>
    <property type="match status" value="11"/>
</dbReference>
<feature type="domain" description="C2H2-type" evidence="13">
    <location>
        <begin position="394"/>
        <end position="421"/>
    </location>
</feature>
<evidence type="ECO:0000256" key="7">
    <source>
        <dbReference type="ARBA" id="ARBA00023015"/>
    </source>
</evidence>
<dbReference type="PROSITE" id="PS00028">
    <property type="entry name" value="ZINC_FINGER_C2H2_1"/>
    <property type="match status" value="10"/>
</dbReference>
<evidence type="ECO:0000313" key="15">
    <source>
        <dbReference type="EMBL" id="CAH4037835.1"/>
    </source>
</evidence>
<keyword evidence="4" id="KW-0677">Repeat</keyword>
<evidence type="ECO:0000256" key="3">
    <source>
        <dbReference type="ARBA" id="ARBA00022723"/>
    </source>
</evidence>
<dbReference type="InterPro" id="IPR012934">
    <property type="entry name" value="Znf_AD"/>
</dbReference>
<protein>
    <recommendedName>
        <fullName evidence="17">Zinc finger protein</fullName>
    </recommendedName>
</protein>
<dbReference type="Proteomes" id="UP001152562">
    <property type="component" value="Unassembled WGS sequence"/>
</dbReference>
<dbReference type="FunFam" id="3.30.160.60:FF:000446">
    <property type="entry name" value="Zinc finger protein"/>
    <property type="match status" value="3"/>
</dbReference>
<keyword evidence="5 11" id="KW-0863">Zinc-finger</keyword>
<keyword evidence="16" id="KW-1185">Reference proteome</keyword>
<dbReference type="SMART" id="SM00868">
    <property type="entry name" value="zf-AD"/>
    <property type="match status" value="1"/>
</dbReference>
<feature type="domain" description="C2H2-type" evidence="13">
    <location>
        <begin position="338"/>
        <end position="365"/>
    </location>
</feature>
<feature type="domain" description="C2H2-type" evidence="13">
    <location>
        <begin position="279"/>
        <end position="306"/>
    </location>
</feature>
<feature type="domain" description="ZAD" evidence="14">
    <location>
        <begin position="24"/>
        <end position="98"/>
    </location>
</feature>
<feature type="binding site" evidence="12">
    <location>
        <position position="71"/>
    </location>
    <ligand>
        <name>Zn(2+)</name>
        <dbReference type="ChEBI" id="CHEBI:29105"/>
    </ligand>
</feature>
<dbReference type="FunFam" id="3.30.160.60:FF:000325">
    <property type="entry name" value="ZFP90 zinc finger protein"/>
    <property type="match status" value="1"/>
</dbReference>
<comment type="caution">
    <text evidence="15">The sequence shown here is derived from an EMBL/GenBank/DDBJ whole genome shotgun (WGS) entry which is preliminary data.</text>
</comment>
<evidence type="ECO:0000256" key="6">
    <source>
        <dbReference type="ARBA" id="ARBA00022833"/>
    </source>
</evidence>
<dbReference type="PANTHER" id="PTHR24393">
    <property type="entry name" value="ZINC FINGER PROTEIN"/>
    <property type="match status" value="1"/>
</dbReference>
<dbReference type="Pfam" id="PF00096">
    <property type="entry name" value="zf-C2H2"/>
    <property type="match status" value="7"/>
</dbReference>
<feature type="domain" description="C2H2-type" evidence="13">
    <location>
        <begin position="192"/>
        <end position="219"/>
    </location>
</feature>
<evidence type="ECO:0000256" key="2">
    <source>
        <dbReference type="ARBA" id="ARBA00006991"/>
    </source>
</evidence>
<feature type="domain" description="C2H2-type" evidence="13">
    <location>
        <begin position="222"/>
        <end position="249"/>
    </location>
</feature>
<keyword evidence="3 12" id="KW-0479">Metal-binding</keyword>
<dbReference type="GO" id="GO:0030674">
    <property type="term" value="F:protein-macromolecule adaptor activity"/>
    <property type="evidence" value="ECO:0007669"/>
    <property type="project" value="UniProtKB-ARBA"/>
</dbReference>
<evidence type="ECO:0000256" key="9">
    <source>
        <dbReference type="ARBA" id="ARBA00023163"/>
    </source>
</evidence>
<evidence type="ECO:0008006" key="17">
    <source>
        <dbReference type="Google" id="ProtNLM"/>
    </source>
</evidence>
<dbReference type="GO" id="GO:0008270">
    <property type="term" value="F:zinc ion binding"/>
    <property type="evidence" value="ECO:0007669"/>
    <property type="project" value="UniProtKB-UniRule"/>
</dbReference>
<comment type="similarity">
    <text evidence="2">Belongs to the krueppel C2H2-type zinc-finger protein family.</text>
</comment>
<gene>
    <name evidence="15" type="ORF">PIBRA_LOCUS13456</name>
</gene>
<feature type="domain" description="C2H2-type" evidence="13">
    <location>
        <begin position="366"/>
        <end position="393"/>
    </location>
</feature>
<evidence type="ECO:0000256" key="8">
    <source>
        <dbReference type="ARBA" id="ARBA00023125"/>
    </source>
</evidence>
<feature type="binding site" evidence="12">
    <location>
        <position position="29"/>
    </location>
    <ligand>
        <name>Zn(2+)</name>
        <dbReference type="ChEBI" id="CHEBI:29105"/>
    </ligand>
</feature>
<evidence type="ECO:0000256" key="4">
    <source>
        <dbReference type="ARBA" id="ARBA00022737"/>
    </source>
</evidence>
<keyword evidence="7" id="KW-0805">Transcription regulation</keyword>
<dbReference type="SMART" id="SM00355">
    <property type="entry name" value="ZnF_C2H2"/>
    <property type="match status" value="12"/>
</dbReference>
<evidence type="ECO:0000256" key="1">
    <source>
        <dbReference type="ARBA" id="ARBA00004123"/>
    </source>
</evidence>
<dbReference type="PROSITE" id="PS50157">
    <property type="entry name" value="ZINC_FINGER_C2H2_2"/>
    <property type="match status" value="12"/>
</dbReference>
<feature type="domain" description="C2H2-type" evidence="13">
    <location>
        <begin position="477"/>
        <end position="504"/>
    </location>
</feature>
<evidence type="ECO:0000259" key="13">
    <source>
        <dbReference type="PROSITE" id="PS50157"/>
    </source>
</evidence>
<evidence type="ECO:0000256" key="11">
    <source>
        <dbReference type="PROSITE-ProRule" id="PRU00042"/>
    </source>
</evidence>
<organism evidence="15 16">
    <name type="scientific">Pieris brassicae</name>
    <name type="common">White butterfly</name>
    <name type="synonym">Large white butterfly</name>
    <dbReference type="NCBI Taxonomy" id="7116"/>
    <lineage>
        <taxon>Eukaryota</taxon>
        <taxon>Metazoa</taxon>
        <taxon>Ecdysozoa</taxon>
        <taxon>Arthropoda</taxon>
        <taxon>Hexapoda</taxon>
        <taxon>Insecta</taxon>
        <taxon>Pterygota</taxon>
        <taxon>Neoptera</taxon>
        <taxon>Endopterygota</taxon>
        <taxon>Lepidoptera</taxon>
        <taxon>Glossata</taxon>
        <taxon>Ditrysia</taxon>
        <taxon>Papilionoidea</taxon>
        <taxon>Pieridae</taxon>
        <taxon>Pierinae</taxon>
        <taxon>Pieris</taxon>
    </lineage>
</organism>
<feature type="domain" description="C2H2-type" evidence="13">
    <location>
        <begin position="450"/>
        <end position="476"/>
    </location>
</feature>
<sequence>MKPSSQIIVEASIKNSESFMKNYVTCRICAGYDEKFFSLNSYEDELNLGDMLTSIASVDIPVEEAILFNVCSDCCNNIIFCYKFKKKCQKSLILYRDITSKETIAVKVEDNSVLEENKEIDSKTTLMENNGLKVHNMLNMNAEVLYGIEFLDDNVFEDEKSPKRVVRNRSKIQKAVKTKQQHNQDRVSKNFHSCKVCDKKFISAINLKSHMKIHSSEDNNLIGCKQCNEKFSSEHDLRVHSALHITANDKWRCSACSKEFFDRVSFRRHIRRHYKTKQFACEWCEKQFAELCALRRHERVHTGELRETPYECNLCDKRYSNNYLLKAHMMRHTGLRPCTCDVCGKGFPSMRLLNSHKLTHSDQKPYACPVCDKRFRHESTRKSHVLTHTGEKPYVCSVCGKTFRQNSNFTVHMRSHTGEKPYSCELCPRHFKSTSSLSSHMSTHSKEKHFACTVCGKKFLRQSLSNHMRLHTGERSHACPACPKRFLSASRLKDHSKIHTDEKPFVCNICGSLFKKKVSLTNHLKKHDSKINEKVRKSVKAKTLETAEDINEDMNLQITEVPLEVSEELVLQEDSNGKTELIVIKEEYAPQLLEGQLLNCITLIQA</sequence>
<evidence type="ECO:0000256" key="5">
    <source>
        <dbReference type="ARBA" id="ARBA00022771"/>
    </source>
</evidence>
<dbReference type="AlphaFoldDB" id="A0A9P0XKM6"/>
<dbReference type="FunFam" id="3.30.160.60:FF:000688">
    <property type="entry name" value="zinc finger protein 197 isoform X1"/>
    <property type="match status" value="1"/>
</dbReference>
<dbReference type="FunFam" id="3.30.160.60:FF:000100">
    <property type="entry name" value="Zinc finger 45-like"/>
    <property type="match status" value="2"/>
</dbReference>
<keyword evidence="6 12" id="KW-0862">Zinc</keyword>
<keyword evidence="10" id="KW-0539">Nucleus</keyword>
<keyword evidence="8" id="KW-0238">DNA-binding</keyword>